<keyword evidence="3" id="KW-0233">DNA recombination</keyword>
<dbReference type="GO" id="GO:0015074">
    <property type="term" value="P:DNA integration"/>
    <property type="evidence" value="ECO:0007669"/>
    <property type="project" value="InterPro"/>
</dbReference>
<evidence type="ECO:0000313" key="6">
    <source>
        <dbReference type="Proteomes" id="UP000487757"/>
    </source>
</evidence>
<comment type="similarity">
    <text evidence="1">Belongs to the 'phage' integrase family.</text>
</comment>
<dbReference type="AlphaFoldDB" id="A0A7K0FY58"/>
<dbReference type="RefSeq" id="WP_154280766.1">
    <property type="nucleotide sequence ID" value="NZ_JBHUJQ010000001.1"/>
</dbReference>
<reference evidence="5 6" key="1">
    <citation type="submission" date="2019-11" db="EMBL/GenBank/DDBJ databases">
        <title>Pedobacter petrophilus genome.</title>
        <authorList>
            <person name="Feldbauer M.J."/>
            <person name="Newman J.D."/>
        </authorList>
    </citation>
    <scope>NUCLEOTIDE SEQUENCE [LARGE SCALE GENOMIC DNA]</scope>
    <source>
        <strain evidence="5 6">LMG 29686</strain>
    </source>
</reference>
<comment type="caution">
    <text evidence="5">The sequence shown here is derived from an EMBL/GenBank/DDBJ whole genome shotgun (WGS) entry which is preliminary data.</text>
</comment>
<proteinExistence type="inferred from homology"/>
<dbReference type="OrthoDB" id="892893at2"/>
<dbReference type="PROSITE" id="PS51898">
    <property type="entry name" value="TYR_RECOMBINASE"/>
    <property type="match status" value="1"/>
</dbReference>
<dbReference type="Pfam" id="PF17293">
    <property type="entry name" value="Arm-DNA-bind_5"/>
    <property type="match status" value="1"/>
</dbReference>
<dbReference type="InterPro" id="IPR010998">
    <property type="entry name" value="Integrase_recombinase_N"/>
</dbReference>
<dbReference type="InterPro" id="IPR025269">
    <property type="entry name" value="SAM-like_dom"/>
</dbReference>
<organism evidence="5 6">
    <name type="scientific">Pedobacter petrophilus</name>
    <dbReference type="NCBI Taxonomy" id="1908241"/>
    <lineage>
        <taxon>Bacteria</taxon>
        <taxon>Pseudomonadati</taxon>
        <taxon>Bacteroidota</taxon>
        <taxon>Sphingobacteriia</taxon>
        <taxon>Sphingobacteriales</taxon>
        <taxon>Sphingobacteriaceae</taxon>
        <taxon>Pedobacter</taxon>
    </lineage>
</organism>
<sequence>MSKVKIRKRPLKDNRHSIYLDYYPPLRHPKTGKLIRRENLKLYLYDKPKNDYHKKHNKETLLLAEHVRCNRQLDVQNRRFGFLSDDARDADFIEFFTEFNRKKQTSLSDQAAMSVKYFQAFAGETIKFSDLDEFFCEDYKYFLLSGPGISRRGRPISRNTAVSYFAKFRTALKEVYRRNLITENLYSKIDPIDPKETHRERLEIEELQLLVKTPAKSDLMKRACLFSALTGLRFSDVQTLTWNEVRGYKGKYSLQYFQEKTDGAETLPIPDQAVELMGVKKKDGGLVFYGLVYHQLKDFLRKWLNDAGINKNITFHSFRHTYATLQIEMGTDLYTVSKMLGHRSIKTTEIYAKVVDKKKIEATRMINLEL</sequence>
<dbReference type="InterPro" id="IPR011010">
    <property type="entry name" value="DNA_brk_join_enz"/>
</dbReference>
<dbReference type="Gene3D" id="1.10.443.10">
    <property type="entry name" value="Intergrase catalytic core"/>
    <property type="match status" value="1"/>
</dbReference>
<dbReference type="Pfam" id="PF13102">
    <property type="entry name" value="Phage_int_SAM_5"/>
    <property type="match status" value="1"/>
</dbReference>
<evidence type="ECO:0000256" key="2">
    <source>
        <dbReference type="ARBA" id="ARBA00023125"/>
    </source>
</evidence>
<protein>
    <submittedName>
        <fullName evidence="5">Tyrosine-type recombinase/integrase</fullName>
    </submittedName>
</protein>
<dbReference type="InterPro" id="IPR013762">
    <property type="entry name" value="Integrase-like_cat_sf"/>
</dbReference>
<dbReference type="PANTHER" id="PTHR30349:SF64">
    <property type="entry name" value="PROPHAGE INTEGRASE INTD-RELATED"/>
    <property type="match status" value="1"/>
</dbReference>
<dbReference type="GO" id="GO:0006310">
    <property type="term" value="P:DNA recombination"/>
    <property type="evidence" value="ECO:0007669"/>
    <property type="project" value="UniProtKB-KW"/>
</dbReference>
<evidence type="ECO:0000259" key="4">
    <source>
        <dbReference type="PROSITE" id="PS51898"/>
    </source>
</evidence>
<dbReference type="PANTHER" id="PTHR30349">
    <property type="entry name" value="PHAGE INTEGRASE-RELATED"/>
    <property type="match status" value="1"/>
</dbReference>
<name>A0A7K0FY58_9SPHI</name>
<evidence type="ECO:0000256" key="3">
    <source>
        <dbReference type="ARBA" id="ARBA00023172"/>
    </source>
</evidence>
<feature type="domain" description="Tyr recombinase" evidence="4">
    <location>
        <begin position="197"/>
        <end position="365"/>
    </location>
</feature>
<keyword evidence="2" id="KW-0238">DNA-binding</keyword>
<dbReference type="GO" id="GO:0003677">
    <property type="term" value="F:DNA binding"/>
    <property type="evidence" value="ECO:0007669"/>
    <property type="project" value="UniProtKB-KW"/>
</dbReference>
<dbReference type="InterPro" id="IPR035386">
    <property type="entry name" value="Arm-DNA-bind_5"/>
</dbReference>
<evidence type="ECO:0000313" key="5">
    <source>
        <dbReference type="EMBL" id="MRX76528.1"/>
    </source>
</evidence>
<accession>A0A7K0FY58</accession>
<keyword evidence="6" id="KW-1185">Reference proteome</keyword>
<dbReference type="Pfam" id="PF00589">
    <property type="entry name" value="Phage_integrase"/>
    <property type="match status" value="1"/>
</dbReference>
<dbReference type="SUPFAM" id="SSF56349">
    <property type="entry name" value="DNA breaking-rejoining enzymes"/>
    <property type="match status" value="1"/>
</dbReference>
<dbReference type="InterPro" id="IPR002104">
    <property type="entry name" value="Integrase_catalytic"/>
</dbReference>
<dbReference type="CDD" id="cd01185">
    <property type="entry name" value="INTN1_C_like"/>
    <property type="match status" value="1"/>
</dbReference>
<dbReference type="Proteomes" id="UP000487757">
    <property type="component" value="Unassembled WGS sequence"/>
</dbReference>
<dbReference type="EMBL" id="WKKH01000013">
    <property type="protein sequence ID" value="MRX76528.1"/>
    <property type="molecule type" value="Genomic_DNA"/>
</dbReference>
<evidence type="ECO:0000256" key="1">
    <source>
        <dbReference type="ARBA" id="ARBA00008857"/>
    </source>
</evidence>
<dbReference type="InterPro" id="IPR050090">
    <property type="entry name" value="Tyrosine_recombinase_XerCD"/>
</dbReference>
<gene>
    <name evidence="5" type="ORF">GJU39_10535</name>
</gene>
<dbReference type="Gene3D" id="1.10.150.130">
    <property type="match status" value="1"/>
</dbReference>